<reference evidence="3 4" key="1">
    <citation type="submission" date="2019-02" db="EMBL/GenBank/DDBJ databases">
        <title>Deep-cultivation of Planctomycetes and their phenomic and genomic characterization uncovers novel biology.</title>
        <authorList>
            <person name="Wiegand S."/>
            <person name="Jogler M."/>
            <person name="Boedeker C."/>
            <person name="Pinto D."/>
            <person name="Vollmers J."/>
            <person name="Rivas-Marin E."/>
            <person name="Kohn T."/>
            <person name="Peeters S.H."/>
            <person name="Heuer A."/>
            <person name="Rast P."/>
            <person name="Oberbeckmann S."/>
            <person name="Bunk B."/>
            <person name="Jeske O."/>
            <person name="Meyerdierks A."/>
            <person name="Storesund J.E."/>
            <person name="Kallscheuer N."/>
            <person name="Luecker S."/>
            <person name="Lage O.M."/>
            <person name="Pohl T."/>
            <person name="Merkel B.J."/>
            <person name="Hornburger P."/>
            <person name="Mueller R.-W."/>
            <person name="Bruemmer F."/>
            <person name="Labrenz M."/>
            <person name="Spormann A.M."/>
            <person name="Op Den Camp H."/>
            <person name="Overmann J."/>
            <person name="Amann R."/>
            <person name="Jetten M.S.M."/>
            <person name="Mascher T."/>
            <person name="Medema M.H."/>
            <person name="Devos D.P."/>
            <person name="Kaster A.-K."/>
            <person name="Ovreas L."/>
            <person name="Rohde M."/>
            <person name="Galperin M.Y."/>
            <person name="Jogler C."/>
        </authorList>
    </citation>
    <scope>NUCLEOTIDE SEQUENCE [LARGE SCALE GENOMIC DNA]</scope>
    <source>
        <strain evidence="3 4">Pla22</strain>
    </source>
</reference>
<dbReference type="OrthoDB" id="213202at2"/>
<comment type="caution">
    <text evidence="3">The sequence shown here is derived from an EMBL/GenBank/DDBJ whole genome shotgun (WGS) entry which is preliminary data.</text>
</comment>
<dbReference type="EMBL" id="SJPI01000004">
    <property type="protein sequence ID" value="TWT48099.1"/>
    <property type="molecule type" value="Genomic_DNA"/>
</dbReference>
<organism evidence="3 4">
    <name type="scientific">Rubripirellula amarantea</name>
    <dbReference type="NCBI Taxonomy" id="2527999"/>
    <lineage>
        <taxon>Bacteria</taxon>
        <taxon>Pseudomonadati</taxon>
        <taxon>Planctomycetota</taxon>
        <taxon>Planctomycetia</taxon>
        <taxon>Pirellulales</taxon>
        <taxon>Pirellulaceae</taxon>
        <taxon>Rubripirellula</taxon>
    </lineage>
</organism>
<evidence type="ECO:0000313" key="4">
    <source>
        <dbReference type="Proteomes" id="UP000316598"/>
    </source>
</evidence>
<dbReference type="InterPro" id="IPR039567">
    <property type="entry name" value="Gly-zipper"/>
</dbReference>
<accession>A0A5C5WDH3</accession>
<evidence type="ECO:0000313" key="3">
    <source>
        <dbReference type="EMBL" id="TWT48099.1"/>
    </source>
</evidence>
<dbReference type="Proteomes" id="UP000316598">
    <property type="component" value="Unassembled WGS sequence"/>
</dbReference>
<keyword evidence="1" id="KW-0732">Signal</keyword>
<sequence precursor="true">MKIRITVLVLLFAMVAQSADAQNRTHRRRGALLGGLAGAAIGVAIGDKGNNETAGALIGGAVGAVAGGAIGDAKDQRIEHNHRYHSGHHSDHHIYREYKPYYGPQPVYPQPVYPQPIYSPSVVVPHVAVPHGPQPMGTQDVLGMLHSGLSENIIVQQLQHRGMDHEVSVAEIIELHNLGVSERILQAMQGLPYPR</sequence>
<keyword evidence="4" id="KW-1185">Reference proteome</keyword>
<gene>
    <name evidence="3" type="ORF">Pla22_51000</name>
</gene>
<feature type="domain" description="Glycine zipper" evidence="2">
    <location>
        <begin position="34"/>
        <end position="77"/>
    </location>
</feature>
<dbReference type="Pfam" id="PF13488">
    <property type="entry name" value="Gly-zipper_Omp"/>
    <property type="match status" value="1"/>
</dbReference>
<evidence type="ECO:0000259" key="2">
    <source>
        <dbReference type="Pfam" id="PF13488"/>
    </source>
</evidence>
<feature type="signal peptide" evidence="1">
    <location>
        <begin position="1"/>
        <end position="21"/>
    </location>
</feature>
<dbReference type="AlphaFoldDB" id="A0A5C5WDH3"/>
<protein>
    <submittedName>
        <fullName evidence="3">Glycine zipper 2TM domain protein</fullName>
    </submittedName>
</protein>
<feature type="chain" id="PRO_5022837389" evidence="1">
    <location>
        <begin position="22"/>
        <end position="195"/>
    </location>
</feature>
<evidence type="ECO:0000256" key="1">
    <source>
        <dbReference type="SAM" id="SignalP"/>
    </source>
</evidence>
<name>A0A5C5WDH3_9BACT</name>
<proteinExistence type="predicted"/>